<protein>
    <recommendedName>
        <fullName evidence="3 9">Chromatin modification-related protein EAF6</fullName>
    </recommendedName>
</protein>
<dbReference type="Proteomes" id="UP000602905">
    <property type="component" value="Unassembled WGS sequence"/>
</dbReference>
<dbReference type="EMBL" id="JACYCD010000023">
    <property type="protein sequence ID" value="KAF8713206.1"/>
    <property type="molecule type" value="Genomic_DNA"/>
</dbReference>
<evidence type="ECO:0000256" key="10">
    <source>
        <dbReference type="SAM" id="MobiDB-lite"/>
    </source>
</evidence>
<evidence type="ECO:0000256" key="4">
    <source>
        <dbReference type="ARBA" id="ARBA00022853"/>
    </source>
</evidence>
<evidence type="ECO:0000256" key="6">
    <source>
        <dbReference type="ARBA" id="ARBA00023054"/>
    </source>
</evidence>
<sequence>MSQPSHEFQQPTKLHAMSTEAEGKALYEGARKDLVNALMKRKDIDKQLAALESQIYTFEGNYLTETTNSGGNIIQGFENYLKHPNAANRKKYEITDGDRIFSNSSSTYGKAIVNGDADRSADDAGAGSHVTVAVPAARQGSEARSIDSRRDRDSKQKKRPNNQRDDEGTPPLPGTTRKKRPRMASED</sequence>
<feature type="compositionally biased region" description="Polar residues" evidence="10">
    <location>
        <begin position="1"/>
        <end position="12"/>
    </location>
</feature>
<keyword evidence="9" id="KW-0234">DNA repair</keyword>
<dbReference type="Proteomes" id="UP000650582">
    <property type="component" value="Unassembled WGS sequence"/>
</dbReference>
<comment type="caution">
    <text evidence="11">The sequence shown here is derived from an EMBL/GenBank/DDBJ whole genome shotgun (WGS) entry which is preliminary data.</text>
</comment>
<reference evidence="11" key="1">
    <citation type="submission" date="2020-09" db="EMBL/GenBank/DDBJ databases">
        <title>Comparative genome analyses of four rice-infecting Rhizoctonia solani isolates reveal extensive enrichment of homogalacturonan modification genes.</title>
        <authorList>
            <person name="Lee D.-Y."/>
            <person name="Jeon J."/>
            <person name="Kim K.-T."/>
            <person name="Cheong K."/>
            <person name="Song H."/>
            <person name="Choi G."/>
            <person name="Ko J."/>
            <person name="Opiyo S.O."/>
            <person name="Zuo S."/>
            <person name="Madhav S."/>
            <person name="Lee Y.-H."/>
            <person name="Wang G.-L."/>
        </authorList>
    </citation>
    <scope>NUCLEOTIDE SEQUENCE</scope>
    <source>
        <strain evidence="12">AG1-IA WGL</strain>
        <strain evidence="11">AG1-IA YN-7</strain>
    </source>
</reference>
<feature type="compositionally biased region" description="Basic residues" evidence="10">
    <location>
        <begin position="176"/>
        <end position="187"/>
    </location>
</feature>
<dbReference type="AlphaFoldDB" id="A0A8H7HHN9"/>
<evidence type="ECO:0000313" key="13">
    <source>
        <dbReference type="Proteomes" id="UP000650582"/>
    </source>
</evidence>
<dbReference type="EMBL" id="JACYCC010000021">
    <property type="protein sequence ID" value="KAF8685653.1"/>
    <property type="molecule type" value="Genomic_DNA"/>
</dbReference>
<evidence type="ECO:0000256" key="3">
    <source>
        <dbReference type="ARBA" id="ARBA00018504"/>
    </source>
</evidence>
<dbReference type="GO" id="GO:0006325">
    <property type="term" value="P:chromatin organization"/>
    <property type="evidence" value="ECO:0007669"/>
    <property type="project" value="UniProtKB-KW"/>
</dbReference>
<evidence type="ECO:0000256" key="1">
    <source>
        <dbReference type="ARBA" id="ARBA00004123"/>
    </source>
</evidence>
<comment type="similarity">
    <text evidence="2 9">Belongs to the EAF6 family.</text>
</comment>
<comment type="function">
    <text evidence="9">Component of the NuA4 histone acetyltransferase complex which is involved in transcriptional activation of selected genes principally by acetylation of nucleosomal histone H4 and H2A. The NuA4 complex is also involved in DNA repair.</text>
</comment>
<evidence type="ECO:0000256" key="8">
    <source>
        <dbReference type="ARBA" id="ARBA00023242"/>
    </source>
</evidence>
<gene>
    <name evidence="12" type="ORF">RHS03_00805</name>
    <name evidence="11" type="ORF">RHS04_00543</name>
</gene>
<organism evidence="11 13">
    <name type="scientific">Rhizoctonia solani</name>
    <dbReference type="NCBI Taxonomy" id="456999"/>
    <lineage>
        <taxon>Eukaryota</taxon>
        <taxon>Fungi</taxon>
        <taxon>Dikarya</taxon>
        <taxon>Basidiomycota</taxon>
        <taxon>Agaricomycotina</taxon>
        <taxon>Agaricomycetes</taxon>
        <taxon>Cantharellales</taxon>
        <taxon>Ceratobasidiaceae</taxon>
        <taxon>Rhizoctonia</taxon>
    </lineage>
</organism>
<keyword evidence="9" id="KW-0227">DNA damage</keyword>
<evidence type="ECO:0000313" key="11">
    <source>
        <dbReference type="EMBL" id="KAF8685653.1"/>
    </source>
</evidence>
<evidence type="ECO:0000256" key="5">
    <source>
        <dbReference type="ARBA" id="ARBA00023015"/>
    </source>
</evidence>
<keyword evidence="5 9" id="KW-0805">Transcription regulation</keyword>
<feature type="region of interest" description="Disordered" evidence="10">
    <location>
        <begin position="1"/>
        <end position="20"/>
    </location>
</feature>
<feature type="region of interest" description="Disordered" evidence="10">
    <location>
        <begin position="134"/>
        <end position="187"/>
    </location>
</feature>
<dbReference type="GO" id="GO:0005634">
    <property type="term" value="C:nucleus"/>
    <property type="evidence" value="ECO:0007669"/>
    <property type="project" value="UniProtKB-SubCell"/>
</dbReference>
<dbReference type="OrthoDB" id="440324at2759"/>
<proteinExistence type="inferred from homology"/>
<accession>A0A8H7HHN9</accession>
<keyword evidence="8 9" id="KW-0539">Nucleus</keyword>
<name>A0A8H7HHN9_9AGAM</name>
<evidence type="ECO:0000256" key="9">
    <source>
        <dbReference type="RuleBase" id="RU368022"/>
    </source>
</evidence>
<evidence type="ECO:0000256" key="2">
    <source>
        <dbReference type="ARBA" id="ARBA00010916"/>
    </source>
</evidence>
<keyword evidence="4 9" id="KW-0156">Chromatin regulator</keyword>
<comment type="subunit">
    <text evidence="9">Component of the NuA4 histone acetyltransferase complex.</text>
</comment>
<keyword evidence="6" id="KW-0175">Coiled coil</keyword>
<dbReference type="GO" id="GO:0035267">
    <property type="term" value="C:NuA4 histone acetyltransferase complex"/>
    <property type="evidence" value="ECO:0007669"/>
    <property type="project" value="UniProtKB-UniRule"/>
</dbReference>
<dbReference type="PANTHER" id="PTHR13476">
    <property type="entry name" value="CHROMATIN MODIFICATION-RELATED PROTEIN MEAF6"/>
    <property type="match status" value="1"/>
</dbReference>
<evidence type="ECO:0000256" key="7">
    <source>
        <dbReference type="ARBA" id="ARBA00023163"/>
    </source>
</evidence>
<dbReference type="Pfam" id="PF09340">
    <property type="entry name" value="NuA4"/>
    <property type="match status" value="1"/>
</dbReference>
<dbReference type="InterPro" id="IPR015418">
    <property type="entry name" value="Eaf6"/>
</dbReference>
<dbReference type="GO" id="GO:0006281">
    <property type="term" value="P:DNA repair"/>
    <property type="evidence" value="ECO:0007669"/>
    <property type="project" value="UniProtKB-UniRule"/>
</dbReference>
<feature type="compositionally biased region" description="Basic and acidic residues" evidence="10">
    <location>
        <begin position="144"/>
        <end position="154"/>
    </location>
</feature>
<keyword evidence="7 9" id="KW-0804">Transcription</keyword>
<evidence type="ECO:0000313" key="12">
    <source>
        <dbReference type="EMBL" id="KAF8713206.1"/>
    </source>
</evidence>
<comment type="subcellular location">
    <subcellularLocation>
        <location evidence="1 9">Nucleus</location>
    </subcellularLocation>
</comment>